<dbReference type="InterPro" id="IPR001320">
    <property type="entry name" value="Iontro_rcpt_C"/>
</dbReference>
<protein>
    <submittedName>
        <fullName evidence="14">ABC transporter substrate-binding protein</fullName>
    </submittedName>
</protein>
<dbReference type="Gene3D" id="3.40.190.10">
    <property type="entry name" value="Periplasmic binding protein-like II"/>
    <property type="match status" value="2"/>
</dbReference>
<evidence type="ECO:0000313" key="14">
    <source>
        <dbReference type="EMBL" id="AYD49311.1"/>
    </source>
</evidence>
<keyword evidence="8" id="KW-0325">Glycoprotein</keyword>
<feature type="transmembrane region" description="Helical" evidence="10">
    <location>
        <begin position="213"/>
        <end position="234"/>
    </location>
</feature>
<dbReference type="OrthoDB" id="9799090at2"/>
<evidence type="ECO:0000256" key="1">
    <source>
        <dbReference type="ARBA" id="ARBA00004141"/>
    </source>
</evidence>
<evidence type="ECO:0000256" key="5">
    <source>
        <dbReference type="ARBA" id="ARBA00023065"/>
    </source>
</evidence>
<name>A0A386HUN9_9BACT</name>
<feature type="domain" description="Ionotropic glutamate receptor C-terminal" evidence="13">
    <location>
        <begin position="39"/>
        <end position="366"/>
    </location>
</feature>
<dbReference type="GO" id="GO:0015276">
    <property type="term" value="F:ligand-gated monoatomic ion channel activity"/>
    <property type="evidence" value="ECO:0007669"/>
    <property type="project" value="InterPro"/>
</dbReference>
<reference evidence="14 15" key="1">
    <citation type="submission" date="2018-09" db="EMBL/GenBank/DDBJ databases">
        <title>Arachidicoccus sp. nov., a bacterium isolated from soil.</title>
        <authorList>
            <person name="Weon H.-Y."/>
            <person name="Kwon S.-W."/>
            <person name="Lee S.A."/>
        </authorList>
    </citation>
    <scope>NUCLEOTIDE SEQUENCE [LARGE SCALE GENOMIC DNA]</scope>
    <source>
        <strain evidence="14 15">KIS59-12</strain>
    </source>
</reference>
<comment type="subcellular location">
    <subcellularLocation>
        <location evidence="1">Membrane</location>
        <topology evidence="1">Multi-pass membrane protein</topology>
    </subcellularLocation>
</comment>
<dbReference type="GO" id="GO:0016020">
    <property type="term" value="C:membrane"/>
    <property type="evidence" value="ECO:0007669"/>
    <property type="project" value="UniProtKB-SubCell"/>
</dbReference>
<dbReference type="Gene3D" id="1.10.287.70">
    <property type="match status" value="1"/>
</dbReference>
<dbReference type="InterPro" id="IPR001638">
    <property type="entry name" value="Solute-binding_3/MltF_N"/>
</dbReference>
<evidence type="ECO:0000256" key="6">
    <source>
        <dbReference type="ARBA" id="ARBA00023136"/>
    </source>
</evidence>
<keyword evidence="4 10" id="KW-1133">Transmembrane helix</keyword>
<feature type="domain" description="Solute-binding protein family 3/N-terminal" evidence="12">
    <location>
        <begin position="39"/>
        <end position="367"/>
    </location>
</feature>
<feature type="chain" id="PRO_5017467130" evidence="11">
    <location>
        <begin position="25"/>
        <end position="370"/>
    </location>
</feature>
<evidence type="ECO:0000313" key="15">
    <source>
        <dbReference type="Proteomes" id="UP000266118"/>
    </source>
</evidence>
<dbReference type="Pfam" id="PF00497">
    <property type="entry name" value="SBP_bac_3"/>
    <property type="match status" value="1"/>
</dbReference>
<evidence type="ECO:0000256" key="9">
    <source>
        <dbReference type="ARBA" id="ARBA00023303"/>
    </source>
</evidence>
<evidence type="ECO:0000256" key="7">
    <source>
        <dbReference type="ARBA" id="ARBA00023170"/>
    </source>
</evidence>
<dbReference type="SMART" id="SM00062">
    <property type="entry name" value="PBPb"/>
    <property type="match status" value="1"/>
</dbReference>
<keyword evidence="5" id="KW-0406">Ion transport</keyword>
<evidence type="ECO:0000256" key="10">
    <source>
        <dbReference type="SAM" id="Phobius"/>
    </source>
</evidence>
<dbReference type="RefSeq" id="WP_119990927.1">
    <property type="nucleotide sequence ID" value="NZ_CP032489.1"/>
</dbReference>
<keyword evidence="11" id="KW-0732">Signal</keyword>
<dbReference type="Pfam" id="PF07885">
    <property type="entry name" value="Ion_trans_2"/>
    <property type="match status" value="1"/>
</dbReference>
<evidence type="ECO:0000256" key="4">
    <source>
        <dbReference type="ARBA" id="ARBA00022989"/>
    </source>
</evidence>
<keyword evidence="7" id="KW-0675">Receptor</keyword>
<dbReference type="InterPro" id="IPR015683">
    <property type="entry name" value="Ionotropic_Glu_rcpt"/>
</dbReference>
<dbReference type="InterPro" id="IPR013099">
    <property type="entry name" value="K_chnl_dom"/>
</dbReference>
<evidence type="ECO:0000256" key="8">
    <source>
        <dbReference type="ARBA" id="ARBA00023180"/>
    </source>
</evidence>
<evidence type="ECO:0000256" key="2">
    <source>
        <dbReference type="ARBA" id="ARBA00022448"/>
    </source>
</evidence>
<keyword evidence="2" id="KW-0813">Transport</keyword>
<dbReference type="AlphaFoldDB" id="A0A386HUN9"/>
<dbReference type="PANTHER" id="PTHR18966">
    <property type="entry name" value="IONOTROPIC GLUTAMATE RECEPTOR"/>
    <property type="match status" value="1"/>
</dbReference>
<dbReference type="KEGG" id="ark:D6B99_06110"/>
<accession>A0A386HUN9</accession>
<proteinExistence type="predicted"/>
<feature type="transmembrane region" description="Helical" evidence="10">
    <location>
        <begin position="147"/>
        <end position="168"/>
    </location>
</feature>
<feature type="signal peptide" evidence="11">
    <location>
        <begin position="1"/>
        <end position="24"/>
    </location>
</feature>
<evidence type="ECO:0000256" key="11">
    <source>
        <dbReference type="SAM" id="SignalP"/>
    </source>
</evidence>
<dbReference type="SMART" id="SM00079">
    <property type="entry name" value="PBPe"/>
    <property type="match status" value="1"/>
</dbReference>
<evidence type="ECO:0000259" key="12">
    <source>
        <dbReference type="SMART" id="SM00062"/>
    </source>
</evidence>
<keyword evidence="15" id="KW-1185">Reference proteome</keyword>
<evidence type="ECO:0000256" key="3">
    <source>
        <dbReference type="ARBA" id="ARBA00022692"/>
    </source>
</evidence>
<dbReference type="EMBL" id="CP032489">
    <property type="protein sequence ID" value="AYD49311.1"/>
    <property type="molecule type" value="Genomic_DNA"/>
</dbReference>
<dbReference type="SUPFAM" id="SSF81324">
    <property type="entry name" value="Voltage-gated potassium channels"/>
    <property type="match status" value="1"/>
</dbReference>
<sequence>MHKRFFRFLLFLFLLFFIKIVASAQVKNLQKTDSSSKKQYVVAIAGGVPFVVDPATSSGISLEIWQALAAQLNWHYKTMTFTDVPAALRALDSGKVDAVVGPVSVTSERETMARFSQPYYQSSLSILSRSDPPSLWSRVKPLFSWKFFVAVGVFVLILAGVGFLLWLAEHKKNPEQFDPEIARGVGDGMWCAIVTMSTTGYGDKAPLTTRGRVVMGCWMVISIIFATSMVAGIASTLTLSGLGTSSIATAQELSGKKVATVSGSPAEIFIKKHNAKEVAIQTLEQGYNLLKKGDVDAVVFDRPQILYFLKEHHDKNVSVSTSEYAKKGYGFAFPLKSNAEHKVNIALLKLQESGRVDRIINEWLNGDDEN</sequence>
<keyword evidence="3 10" id="KW-0812">Transmembrane</keyword>
<keyword evidence="6 10" id="KW-0472">Membrane</keyword>
<organism evidence="14 15">
    <name type="scientific">Arachidicoccus soli</name>
    <dbReference type="NCBI Taxonomy" id="2341117"/>
    <lineage>
        <taxon>Bacteria</taxon>
        <taxon>Pseudomonadati</taxon>
        <taxon>Bacteroidota</taxon>
        <taxon>Chitinophagia</taxon>
        <taxon>Chitinophagales</taxon>
        <taxon>Chitinophagaceae</taxon>
        <taxon>Arachidicoccus</taxon>
    </lineage>
</organism>
<evidence type="ECO:0000259" key="13">
    <source>
        <dbReference type="SMART" id="SM00079"/>
    </source>
</evidence>
<keyword evidence="9" id="KW-0407">Ion channel</keyword>
<dbReference type="SUPFAM" id="SSF53850">
    <property type="entry name" value="Periplasmic binding protein-like II"/>
    <property type="match status" value="1"/>
</dbReference>
<dbReference type="Proteomes" id="UP000266118">
    <property type="component" value="Chromosome"/>
</dbReference>
<gene>
    <name evidence="14" type="ORF">D6B99_06110</name>
</gene>